<proteinExistence type="predicted"/>
<name>A0ABT3X4U1_9BACL</name>
<keyword evidence="1" id="KW-1133">Transmembrane helix</keyword>
<sequence length="170" mass="19837">MFRQMNRKLHRYAGLVVSLFLIMWAVTGFLLLNVPWYQEEATDLQHTKIEVPANQADWTLSYIGTQLVATGEYTWEEIRSVSKSGDKFKVYVSRDPILRLTIDHTGQIQALKQSPILDLLYGLHVGEWENLQYVTLLEVISVLTVVLVLTGYVYFFPLRRRMKKKQEKTE</sequence>
<accession>A0ABT3X4U1</accession>
<feature type="transmembrane region" description="Helical" evidence="1">
    <location>
        <begin position="12"/>
        <end position="32"/>
    </location>
</feature>
<gene>
    <name evidence="2" type="ORF">OS242_13640</name>
</gene>
<evidence type="ECO:0000256" key="1">
    <source>
        <dbReference type="SAM" id="Phobius"/>
    </source>
</evidence>
<keyword evidence="1" id="KW-0812">Transmembrane</keyword>
<dbReference type="InterPro" id="IPR005625">
    <property type="entry name" value="PepSY-ass_TM"/>
</dbReference>
<dbReference type="RefSeq" id="WP_267152237.1">
    <property type="nucleotide sequence ID" value="NZ_JAPMLT010000008.1"/>
</dbReference>
<evidence type="ECO:0000313" key="2">
    <source>
        <dbReference type="EMBL" id="MCX7570987.1"/>
    </source>
</evidence>
<comment type="caution">
    <text evidence="2">The sequence shown here is derived from an EMBL/GenBank/DDBJ whole genome shotgun (WGS) entry which is preliminary data.</text>
</comment>
<keyword evidence="3" id="KW-1185">Reference proteome</keyword>
<dbReference type="EMBL" id="JAPMLT010000008">
    <property type="protein sequence ID" value="MCX7570987.1"/>
    <property type="molecule type" value="Genomic_DNA"/>
</dbReference>
<evidence type="ECO:0000313" key="3">
    <source>
        <dbReference type="Proteomes" id="UP001208017"/>
    </source>
</evidence>
<keyword evidence="1" id="KW-0472">Membrane</keyword>
<protein>
    <submittedName>
        <fullName evidence="2">PepSY-associated TM helix domain-containing protein</fullName>
    </submittedName>
</protein>
<feature type="transmembrane region" description="Helical" evidence="1">
    <location>
        <begin position="133"/>
        <end position="155"/>
    </location>
</feature>
<reference evidence="2 3" key="1">
    <citation type="submission" date="2022-11" db="EMBL/GenBank/DDBJ databases">
        <title>Study of microbial diversity in lake waters.</title>
        <authorList>
            <person name="Zhang J."/>
        </authorList>
    </citation>
    <scope>NUCLEOTIDE SEQUENCE [LARGE SCALE GENOMIC DNA]</scope>
    <source>
        <strain evidence="2 3">DT12</strain>
    </source>
</reference>
<organism evidence="2 3">
    <name type="scientific">Tumebacillus lacus</name>
    <dbReference type="NCBI Taxonomy" id="2995335"/>
    <lineage>
        <taxon>Bacteria</taxon>
        <taxon>Bacillati</taxon>
        <taxon>Bacillota</taxon>
        <taxon>Bacilli</taxon>
        <taxon>Bacillales</taxon>
        <taxon>Alicyclobacillaceae</taxon>
        <taxon>Tumebacillus</taxon>
    </lineage>
</organism>
<dbReference type="Proteomes" id="UP001208017">
    <property type="component" value="Unassembled WGS sequence"/>
</dbReference>
<dbReference type="Pfam" id="PF03929">
    <property type="entry name" value="PepSY_TM"/>
    <property type="match status" value="1"/>
</dbReference>